<dbReference type="EMBL" id="GG657898">
    <property type="protein sequence ID" value="EEF79737.1"/>
    <property type="molecule type" value="Genomic_DNA"/>
</dbReference>
<evidence type="ECO:0000259" key="2">
    <source>
        <dbReference type="Pfam" id="PF21929"/>
    </source>
</evidence>
<protein>
    <submittedName>
        <fullName evidence="15">Bacteriophage Mu P protein</fullName>
    </submittedName>
</protein>
<evidence type="ECO:0000313" key="12">
    <source>
        <dbReference type="EMBL" id="EEF80370.1"/>
    </source>
</evidence>
<evidence type="ECO:0000313" key="8">
    <source>
        <dbReference type="EMBL" id="EEF79737.1"/>
    </source>
</evidence>
<evidence type="ECO:0000313" key="5">
    <source>
        <dbReference type="EMBL" id="EEF78793.1"/>
    </source>
</evidence>
<dbReference type="Gene3D" id="3.55.50.10">
    <property type="entry name" value="Baseplate protein-like domains"/>
    <property type="match status" value="1"/>
</dbReference>
<sequence>MHDVALKVNGLDWYGWEEVRINRSIVQIANEFNLKLTDKWSENSAPRPINDGDSCKVTIDDHTVITGYIDEVDHSYDDSTNGIQVAGRDATGDLVDCSAPSFQWAGRNQLEGASVLCEPYGIPVSSTVDTSKPFATMKSDEGESTFEVLDTVAKIRAVLLVSDGLGGLKITRSGTRRLKGSLETGVNIKAGSRKRSSRERFSHYTVKGQTSSAWIDTVSVSATVADKAVTRHRPKIILAEDALDAAGCKARATWHRNISAAKAQTFNYTMLSWYLDDELIEPNCLIAVKDHYLNVNRDLLIVGITYIVDDKGLRAELILGLPEAFELQALPEPNDEGGVW</sequence>
<dbReference type="PIRSF" id="PIRSF004440">
    <property type="entry name" value="GpP"/>
    <property type="match status" value="1"/>
</dbReference>
<evidence type="ECO:0000313" key="4">
    <source>
        <dbReference type="EMBL" id="EEF78489.1"/>
    </source>
</evidence>
<dbReference type="InterPro" id="IPR026276">
    <property type="entry name" value="Baseplate_GpP"/>
</dbReference>
<dbReference type="AlphaFoldDB" id="C0N2F4"/>
<accession>C0N2F4</accession>
<feature type="domain" description="Baseplate hub protein gp44/GpP-like second" evidence="3">
    <location>
        <begin position="91"/>
        <end position="172"/>
    </location>
</feature>
<evidence type="ECO:0000313" key="13">
    <source>
        <dbReference type="EMBL" id="EEF80462.1"/>
    </source>
</evidence>
<dbReference type="SUPFAM" id="SSF69279">
    <property type="entry name" value="Phage tail proteins"/>
    <property type="match status" value="2"/>
</dbReference>
<dbReference type="OrthoDB" id="9016931at2"/>
<evidence type="ECO:0000313" key="11">
    <source>
        <dbReference type="EMBL" id="EEF80195.1"/>
    </source>
</evidence>
<organism evidence="15 16">
    <name type="scientific">Methylophaga thiooxydans DMS010</name>
    <dbReference type="NCBI Taxonomy" id="637616"/>
    <lineage>
        <taxon>Bacteria</taxon>
        <taxon>Pseudomonadati</taxon>
        <taxon>Pseudomonadota</taxon>
        <taxon>Gammaproteobacteria</taxon>
        <taxon>Thiotrichales</taxon>
        <taxon>Piscirickettsiaceae</taxon>
        <taxon>Methylophaga</taxon>
    </lineage>
</organism>
<dbReference type="EMBL" id="GG657904">
    <property type="protein sequence ID" value="EEF78793.1"/>
    <property type="molecule type" value="Genomic_DNA"/>
</dbReference>
<dbReference type="EMBL" id="GG657907">
    <property type="protein sequence ID" value="EEF78489.1"/>
    <property type="molecule type" value="Genomic_DNA"/>
</dbReference>
<evidence type="ECO:0000313" key="14">
    <source>
        <dbReference type="EMBL" id="EEF80863.1"/>
    </source>
</evidence>
<dbReference type="Gene3D" id="2.30.300.10">
    <property type="entry name" value="Baseplate protein-like domain - beta roll fold"/>
    <property type="match status" value="1"/>
</dbReference>
<dbReference type="Pfam" id="PF21929">
    <property type="entry name" value="GpP_4th"/>
    <property type="match status" value="1"/>
</dbReference>
<gene>
    <name evidence="10" type="ORF">MDMS009_1083</name>
    <name evidence="11" type="ORF">MDMS009_1091</name>
    <name evidence="9" type="ORF">MDMS009_1296</name>
    <name evidence="8" type="ORF">MDMS009_1675</name>
    <name evidence="7" type="ORF">MDMS009_2328</name>
    <name evidence="6" type="ORF">MDMS009_2514</name>
    <name evidence="5" type="ORF">MDMS009_2537</name>
    <name evidence="4" type="ORF">MDMS009_3033</name>
    <name evidence="15" type="ORF">MDMS009_330</name>
    <name evidence="14" type="ORF">MDMS009_590</name>
    <name evidence="13" type="ORF">MDMS009_787</name>
    <name evidence="12" type="ORF">MDMS009_983</name>
</gene>
<evidence type="ECO:0000313" key="7">
    <source>
        <dbReference type="EMBL" id="EEF79068.1"/>
    </source>
</evidence>
<evidence type="ECO:0000313" key="16">
    <source>
        <dbReference type="Proteomes" id="UP000004679"/>
    </source>
</evidence>
<dbReference type="Pfam" id="PF22255">
    <property type="entry name" value="Gp44-like_2nd"/>
    <property type="match status" value="1"/>
</dbReference>
<name>C0N2F4_9GAMM</name>
<dbReference type="RefSeq" id="WP_008290121.1">
    <property type="nucleotide sequence ID" value="NZ_GG657884.1"/>
</dbReference>
<feature type="domain" description="Baseplate hub protein gp44/GpP-like C-terminal" evidence="2">
    <location>
        <begin position="247"/>
        <end position="327"/>
    </location>
</feature>
<dbReference type="Pfam" id="PF21683">
    <property type="entry name" value="GpP-like_1st"/>
    <property type="match status" value="1"/>
</dbReference>
<dbReference type="HOGENOM" id="CLU_060292_0_0_6"/>
<dbReference type="EMBL" id="GG657896">
    <property type="protein sequence ID" value="EEF80139.1"/>
    <property type="molecule type" value="Genomic_DNA"/>
</dbReference>
<dbReference type="Proteomes" id="UP000004679">
    <property type="component" value="Unassembled WGS sequence"/>
</dbReference>
<dbReference type="EMBL" id="GG657892">
    <property type="protein sequence ID" value="EEF80462.1"/>
    <property type="molecule type" value="Genomic_DNA"/>
</dbReference>
<dbReference type="EMBL" id="GG657900">
    <property type="protein sequence ID" value="EEF79068.1"/>
    <property type="molecule type" value="Genomic_DNA"/>
</dbReference>
<dbReference type="EMBL" id="GG657884">
    <property type="protein sequence ID" value="EEF81010.1"/>
    <property type="molecule type" value="Genomic_DNA"/>
</dbReference>
<evidence type="ECO:0000313" key="15">
    <source>
        <dbReference type="EMBL" id="EEF81010.1"/>
    </source>
</evidence>
<keyword evidence="16" id="KW-1185">Reference proteome</keyword>
<dbReference type="EMBL" id="GG657895">
    <property type="protein sequence ID" value="EEF80187.1"/>
    <property type="molecule type" value="Genomic_DNA"/>
</dbReference>
<evidence type="ECO:0000313" key="10">
    <source>
        <dbReference type="EMBL" id="EEF80187.1"/>
    </source>
</evidence>
<feature type="domain" description="Baseplate hub protein gp44-like N-terminal" evidence="1">
    <location>
        <begin position="3"/>
        <end position="89"/>
    </location>
</feature>
<reference evidence="15" key="1">
    <citation type="submission" date="2008-01" db="EMBL/GenBank/DDBJ databases">
        <authorList>
            <person name="Schaefer H."/>
            <person name="Ferriera S."/>
            <person name="Johnson J."/>
            <person name="Kravitz S."/>
            <person name="Beeson K."/>
            <person name="Sutton G."/>
            <person name="Rogers Y.-H."/>
            <person name="Friedman R."/>
            <person name="Frazier M."/>
            <person name="Venter J.C."/>
        </authorList>
    </citation>
    <scope>NUCLEOTIDE SEQUENCE</scope>
    <source>
        <strain evidence="15">DMS010</strain>
    </source>
</reference>
<reference evidence="15 16" key="2">
    <citation type="journal article" date="2011" name="J. Bacteriol.">
        <title>Draft genome sequence of the chemolithoheterotrophic, halophilic methylotroph Methylophaga thiooxydans DMS010.</title>
        <authorList>
            <person name="Boden R."/>
            <person name="Ferriera S."/>
            <person name="Johnson J."/>
            <person name="Kelly D.P."/>
            <person name="Murrell J.C."/>
            <person name="Schafer H."/>
        </authorList>
    </citation>
    <scope>NUCLEOTIDE SEQUENCE [LARGE SCALE GENOMIC DNA]</scope>
    <source>
        <strain evidence="15 16">DMS010</strain>
    </source>
</reference>
<dbReference type="Gene3D" id="3.30.1920.10">
    <property type="entry name" value="Baseplate protein-like domains - 2 layer sandwich fold"/>
    <property type="match status" value="1"/>
</dbReference>
<dbReference type="InterPro" id="IPR053981">
    <property type="entry name" value="Gp44/GpP-like_2nd"/>
</dbReference>
<evidence type="ECO:0000259" key="1">
    <source>
        <dbReference type="Pfam" id="PF21683"/>
    </source>
</evidence>
<evidence type="ECO:0000313" key="6">
    <source>
        <dbReference type="EMBL" id="EEF78997.1"/>
    </source>
</evidence>
<dbReference type="EMBL" id="GG657895">
    <property type="protein sequence ID" value="EEF80195.1"/>
    <property type="molecule type" value="Genomic_DNA"/>
</dbReference>
<dbReference type="InterPro" id="IPR049354">
    <property type="entry name" value="GpP-like_N"/>
</dbReference>
<dbReference type="InterPro" id="IPR053982">
    <property type="entry name" value="Gp44/GpP-like_C"/>
</dbReference>
<evidence type="ECO:0000259" key="3">
    <source>
        <dbReference type="Pfam" id="PF22255"/>
    </source>
</evidence>
<evidence type="ECO:0000313" key="9">
    <source>
        <dbReference type="EMBL" id="EEF80139.1"/>
    </source>
</evidence>
<dbReference type="EMBL" id="GG657893">
    <property type="protein sequence ID" value="EEF80370.1"/>
    <property type="molecule type" value="Genomic_DNA"/>
</dbReference>
<dbReference type="EMBL" id="GG657888">
    <property type="protein sequence ID" value="EEF80863.1"/>
    <property type="molecule type" value="Genomic_DNA"/>
</dbReference>
<dbReference type="InterPro" id="IPR023399">
    <property type="entry name" value="Baseplate-like_2-layer_sand"/>
</dbReference>
<dbReference type="EMBL" id="GG657903">
    <property type="protein sequence ID" value="EEF78997.1"/>
    <property type="molecule type" value="Genomic_DNA"/>
</dbReference>
<proteinExistence type="predicted"/>